<dbReference type="CDD" id="cd20336">
    <property type="entry name" value="Rcat_RBR"/>
    <property type="match status" value="1"/>
</dbReference>
<reference evidence="6" key="1">
    <citation type="submission" date="2016-10" db="EMBL/GenBank/DDBJ databases">
        <authorList>
            <person name="Benchimol M."/>
            <person name="Almeida L.G."/>
            <person name="Vasconcelos A.T."/>
            <person name="Perreira-Neves A."/>
            <person name="Rosa I.A."/>
            <person name="Tasca T."/>
            <person name="Bogo M.R."/>
            <person name="de Souza W."/>
        </authorList>
    </citation>
    <scope>NUCLEOTIDE SEQUENCE [LARGE SCALE GENOMIC DNA]</scope>
    <source>
        <strain evidence="6">K</strain>
    </source>
</reference>
<evidence type="ECO:0000313" key="7">
    <source>
        <dbReference type="Proteomes" id="UP000179807"/>
    </source>
</evidence>
<comment type="caution">
    <text evidence="6">The sequence shown here is derived from an EMBL/GenBank/DDBJ whole genome shotgun (WGS) entry which is preliminary data.</text>
</comment>
<protein>
    <recommendedName>
        <fullName evidence="5">IBR domain-containing protein</fullName>
    </recommendedName>
</protein>
<keyword evidence="3" id="KW-0833">Ubl conjugation pathway</keyword>
<evidence type="ECO:0000259" key="5">
    <source>
        <dbReference type="SMART" id="SM00647"/>
    </source>
</evidence>
<keyword evidence="2" id="KW-0863">Zinc-finger</keyword>
<name>A0A1J4K0T4_9EUKA</name>
<dbReference type="Gene3D" id="1.20.120.1750">
    <property type="match status" value="1"/>
</dbReference>
<dbReference type="AlphaFoldDB" id="A0A1J4K0T4"/>
<dbReference type="GeneID" id="94840351"/>
<dbReference type="Pfam" id="PF22191">
    <property type="entry name" value="IBR_1"/>
    <property type="match status" value="1"/>
</dbReference>
<evidence type="ECO:0000256" key="1">
    <source>
        <dbReference type="ARBA" id="ARBA00022723"/>
    </source>
</evidence>
<dbReference type="VEuPathDB" id="TrichDB:TRFO_27584"/>
<dbReference type="SUPFAM" id="SSF57850">
    <property type="entry name" value="RING/U-box"/>
    <property type="match status" value="1"/>
</dbReference>
<evidence type="ECO:0000256" key="4">
    <source>
        <dbReference type="ARBA" id="ARBA00022833"/>
    </source>
</evidence>
<gene>
    <name evidence="6" type="ORF">TRFO_27584</name>
</gene>
<dbReference type="InterPro" id="IPR002867">
    <property type="entry name" value="IBR_dom"/>
</dbReference>
<keyword evidence="4" id="KW-0862">Zinc</keyword>
<organism evidence="6 7">
    <name type="scientific">Tritrichomonas foetus</name>
    <dbReference type="NCBI Taxonomy" id="1144522"/>
    <lineage>
        <taxon>Eukaryota</taxon>
        <taxon>Metamonada</taxon>
        <taxon>Parabasalia</taxon>
        <taxon>Tritrichomonadida</taxon>
        <taxon>Tritrichomonadidae</taxon>
        <taxon>Tritrichomonas</taxon>
    </lineage>
</organism>
<evidence type="ECO:0000313" key="6">
    <source>
        <dbReference type="EMBL" id="OHT04859.1"/>
    </source>
</evidence>
<keyword evidence="7" id="KW-1185">Reference proteome</keyword>
<sequence>MSKKNKKIAICHCRLHSDLMMSCCTKLDQTLISKDKCETCHKCCHFPIPCDVLEMLGNSIPQQFLSTIDQLYDFLQYLTEPSSIEREKMIFLTTMVDQLLNYDTYNFRDDPFDFGIKRIIYLIQNAEESKKIPILKTMFSNKILETIVDQRKKLILFINKNHNKVIQREDDDIHFINRKIKCNSFDESQKLTKGNHKKILQEEIKYLENSATETKNKNLTYFNESVEARRKGEKMVKQCPGCNVPIEKDGGCIHMTCLECQYHFCWLCHKKYEGAHNSSNCPVVSSQTINPINEYTMIHQHTDHKSETLNQSHDKNHDSVESLLKNQMMQFEEKPVKNITDLRNKLQEIKNKDILSSFKQLLLYYGLYYLGLLTYKEDIDIMLYLLEKHYSTEFGITLDINNMNSKIEKHEDIILHPFDFFEAIDINNIMNSISITNQLLQDVNNSPLVDIKTNLNVRTIHSPSEEALRKLFHFLNIIERFLELKYNSEILKEIDVTKLMAYSRQNSIPVFIYENGINILKCLQNAFKWLHFVKFYPEYIDKVNQDMAAISRLFKDIINGLKTGIDLEANVNEALEWYSNQFTQYHLQYPSFDAHGSINKYLNEEFIFSKYGLKFGSYFYKHLQRKREDNKYDIEQFQTIMNQ</sequence>
<dbReference type="SMART" id="SM00647">
    <property type="entry name" value="IBR"/>
    <property type="match status" value="1"/>
</dbReference>
<dbReference type="EMBL" id="MLAK01000779">
    <property type="protein sequence ID" value="OHT04859.1"/>
    <property type="molecule type" value="Genomic_DNA"/>
</dbReference>
<feature type="domain" description="IBR" evidence="5">
    <location>
        <begin position="219"/>
        <end position="281"/>
    </location>
</feature>
<dbReference type="GO" id="GO:0008270">
    <property type="term" value="F:zinc ion binding"/>
    <property type="evidence" value="ECO:0007669"/>
    <property type="project" value="UniProtKB-KW"/>
</dbReference>
<keyword evidence="1" id="KW-0479">Metal-binding</keyword>
<evidence type="ECO:0000256" key="2">
    <source>
        <dbReference type="ARBA" id="ARBA00022771"/>
    </source>
</evidence>
<evidence type="ECO:0000256" key="3">
    <source>
        <dbReference type="ARBA" id="ARBA00022786"/>
    </source>
</evidence>
<proteinExistence type="predicted"/>
<dbReference type="OrthoDB" id="1431934at2759"/>
<dbReference type="Proteomes" id="UP000179807">
    <property type="component" value="Unassembled WGS sequence"/>
</dbReference>
<dbReference type="RefSeq" id="XP_068357995.1">
    <property type="nucleotide sequence ID" value="XM_068505647.1"/>
</dbReference>
<accession>A0A1J4K0T4</accession>